<evidence type="ECO:0000256" key="3">
    <source>
        <dbReference type="SAM" id="SignalP"/>
    </source>
</evidence>
<dbReference type="GO" id="GO:0030288">
    <property type="term" value="C:outer membrane-bounded periplasmic space"/>
    <property type="evidence" value="ECO:0007669"/>
    <property type="project" value="TreeGrafter"/>
</dbReference>
<keyword evidence="1 3" id="KW-0732">Signal</keyword>
<dbReference type="RefSeq" id="WP_115993527.1">
    <property type="nucleotide sequence ID" value="NZ_QRDY01000008.1"/>
</dbReference>
<evidence type="ECO:0000313" key="5">
    <source>
        <dbReference type="Proteomes" id="UP000256869"/>
    </source>
</evidence>
<dbReference type="Proteomes" id="UP000256869">
    <property type="component" value="Unassembled WGS sequence"/>
</dbReference>
<dbReference type="GO" id="GO:0015846">
    <property type="term" value="P:polyamine transport"/>
    <property type="evidence" value="ECO:0007669"/>
    <property type="project" value="InterPro"/>
</dbReference>
<dbReference type="PANTHER" id="PTHR30006">
    <property type="entry name" value="THIAMINE-BINDING PERIPLASMIC PROTEIN-RELATED"/>
    <property type="match status" value="1"/>
</dbReference>
<organism evidence="4 5">
    <name type="scientific">Cohnella lupini</name>
    <dbReference type="NCBI Taxonomy" id="1294267"/>
    <lineage>
        <taxon>Bacteria</taxon>
        <taxon>Bacillati</taxon>
        <taxon>Bacillota</taxon>
        <taxon>Bacilli</taxon>
        <taxon>Bacillales</taxon>
        <taxon>Paenibacillaceae</taxon>
        <taxon>Cohnella</taxon>
    </lineage>
</organism>
<proteinExistence type="predicted"/>
<name>A0A3D9I9W2_9BACL</name>
<keyword evidence="5" id="KW-1185">Reference proteome</keyword>
<sequence>MSKKWMGFTMATALVSLTLLAGCGNNANNAGESPAASSPATSSAPADGSASPDAPAGDPTKLVISTWGFSAEFFDAEVFGPFEKAHNVKIVLETGNNADRLNKIRQGTSDIDVVYLSDYYAQQAIDEGLFEKIDPTKIPNIQNIFSIAQAPLGVDYGPAYTVGQLGIAYNPDMVDKEITSWSDLWDPSLKNNLTMPNITGTAGPMVVDAASRVAGNSTFNEDAAFSKLAELKDNVVKFYGQTSEFVNMFAQQEIAGGPIMESYFKDLQAAVPGAKFVKPAEGGYAVMNTLNVVKGSKNKELAEAFIDWQLSKEVQEKSAKAKVDSPVNKDVQLTEEEAKGVTYGAEVIEKLNKLDMAFVNKNIANWTDRWNKEVAN</sequence>
<comment type="caution">
    <text evidence="4">The sequence shown here is derived from an EMBL/GenBank/DDBJ whole genome shotgun (WGS) entry which is preliminary data.</text>
</comment>
<dbReference type="PANTHER" id="PTHR30006:SF2">
    <property type="entry name" value="ABC TRANSPORTER SUBSTRATE-BINDING PROTEIN"/>
    <property type="match status" value="1"/>
</dbReference>
<dbReference type="Pfam" id="PF13343">
    <property type="entry name" value="SBP_bac_6"/>
    <property type="match status" value="1"/>
</dbReference>
<gene>
    <name evidence="4" type="ORF">DFP95_10868</name>
</gene>
<dbReference type="OrthoDB" id="9769319at2"/>
<dbReference type="InterPro" id="IPR001188">
    <property type="entry name" value="Sperm_putr-bd"/>
</dbReference>
<dbReference type="GO" id="GO:0015888">
    <property type="term" value="P:thiamine transport"/>
    <property type="evidence" value="ECO:0007669"/>
    <property type="project" value="TreeGrafter"/>
</dbReference>
<dbReference type="GO" id="GO:0030976">
    <property type="term" value="F:thiamine pyrophosphate binding"/>
    <property type="evidence" value="ECO:0007669"/>
    <property type="project" value="TreeGrafter"/>
</dbReference>
<evidence type="ECO:0000313" key="4">
    <source>
        <dbReference type="EMBL" id="RED58542.1"/>
    </source>
</evidence>
<feature type="chain" id="PRO_5039230214" evidence="3">
    <location>
        <begin position="22"/>
        <end position="376"/>
    </location>
</feature>
<dbReference type="SUPFAM" id="SSF53850">
    <property type="entry name" value="Periplasmic binding protein-like II"/>
    <property type="match status" value="1"/>
</dbReference>
<dbReference type="GO" id="GO:0019808">
    <property type="term" value="F:polyamine binding"/>
    <property type="evidence" value="ECO:0007669"/>
    <property type="project" value="InterPro"/>
</dbReference>
<dbReference type="EMBL" id="QRDY01000008">
    <property type="protein sequence ID" value="RED58542.1"/>
    <property type="molecule type" value="Genomic_DNA"/>
</dbReference>
<accession>A0A3D9I9W2</accession>
<dbReference type="PROSITE" id="PS51257">
    <property type="entry name" value="PROKAR_LIPOPROTEIN"/>
    <property type="match status" value="1"/>
</dbReference>
<dbReference type="PRINTS" id="PR00909">
    <property type="entry name" value="SPERMDNBNDNG"/>
</dbReference>
<dbReference type="CDD" id="cd13589">
    <property type="entry name" value="PBP2_polyamine_RpCGA009"/>
    <property type="match status" value="1"/>
</dbReference>
<dbReference type="AlphaFoldDB" id="A0A3D9I9W2"/>
<evidence type="ECO:0000256" key="1">
    <source>
        <dbReference type="ARBA" id="ARBA00022729"/>
    </source>
</evidence>
<feature type="signal peptide" evidence="3">
    <location>
        <begin position="1"/>
        <end position="21"/>
    </location>
</feature>
<dbReference type="GO" id="GO:0030975">
    <property type="term" value="F:thiamine binding"/>
    <property type="evidence" value="ECO:0007669"/>
    <property type="project" value="TreeGrafter"/>
</dbReference>
<dbReference type="Gene3D" id="3.40.190.10">
    <property type="entry name" value="Periplasmic binding protein-like II"/>
    <property type="match status" value="2"/>
</dbReference>
<evidence type="ECO:0000256" key="2">
    <source>
        <dbReference type="SAM" id="MobiDB-lite"/>
    </source>
</evidence>
<feature type="region of interest" description="Disordered" evidence="2">
    <location>
        <begin position="30"/>
        <end position="57"/>
    </location>
</feature>
<reference evidence="4 5" key="1">
    <citation type="submission" date="2018-07" db="EMBL/GenBank/DDBJ databases">
        <title>Genomic Encyclopedia of Type Strains, Phase III (KMG-III): the genomes of soil and plant-associated and newly described type strains.</title>
        <authorList>
            <person name="Whitman W."/>
        </authorList>
    </citation>
    <scope>NUCLEOTIDE SEQUENCE [LARGE SCALE GENOMIC DNA]</scope>
    <source>
        <strain evidence="4 5">CECT 8236</strain>
    </source>
</reference>
<protein>
    <submittedName>
        <fullName evidence="4">Putative spermidine/putrescine transport system substrate-binding protein</fullName>
    </submittedName>
</protein>